<evidence type="ECO:0000313" key="4">
    <source>
        <dbReference type="Proteomes" id="UP000325313"/>
    </source>
</evidence>
<comment type="caution">
    <text evidence="3">The sequence shown here is derived from an EMBL/GenBank/DDBJ whole genome shotgun (WGS) entry which is preliminary data.</text>
</comment>
<feature type="domain" description="AMP-dependent synthetase/ligase" evidence="2">
    <location>
        <begin position="1"/>
        <end position="64"/>
    </location>
</feature>
<organism evidence="3 4">
    <name type="scientific">Puccinia graminis f. sp. tritici</name>
    <dbReference type="NCBI Taxonomy" id="56615"/>
    <lineage>
        <taxon>Eukaryota</taxon>
        <taxon>Fungi</taxon>
        <taxon>Dikarya</taxon>
        <taxon>Basidiomycota</taxon>
        <taxon>Pucciniomycotina</taxon>
        <taxon>Pucciniomycetes</taxon>
        <taxon>Pucciniales</taxon>
        <taxon>Pucciniaceae</taxon>
        <taxon>Puccinia</taxon>
    </lineage>
</organism>
<dbReference type="AlphaFoldDB" id="A0A5B0SB67"/>
<gene>
    <name evidence="3" type="ORF">PGTUg99_007055</name>
</gene>
<dbReference type="PANTHER" id="PTHR43201:SF30">
    <property type="entry name" value="AMP-DEPENDENT SYNTHETASE_LIGASE DOMAIN-CONTAINING PROTEIN"/>
    <property type="match status" value="1"/>
</dbReference>
<reference evidence="3 4" key="1">
    <citation type="submission" date="2019-05" db="EMBL/GenBank/DDBJ databases">
        <title>Emergence of the Ug99 lineage of the wheat stem rust pathogen through somatic hybridization.</title>
        <authorList>
            <person name="Li F."/>
            <person name="Upadhyaya N.M."/>
            <person name="Sperschneider J."/>
            <person name="Matny O."/>
            <person name="Nguyen-Phuc H."/>
            <person name="Mago R."/>
            <person name="Raley C."/>
            <person name="Miller M.E."/>
            <person name="Silverstein K.A.T."/>
            <person name="Henningsen E."/>
            <person name="Hirsch C.D."/>
            <person name="Visser B."/>
            <person name="Pretorius Z.A."/>
            <person name="Steffenson B.J."/>
            <person name="Schwessinger B."/>
            <person name="Dodds P.N."/>
            <person name="Figueroa M."/>
        </authorList>
    </citation>
    <scope>NUCLEOTIDE SEQUENCE [LARGE SCALE GENOMIC DNA]</scope>
    <source>
        <strain evidence="3 4">Ug99</strain>
    </source>
</reference>
<evidence type="ECO:0000259" key="2">
    <source>
        <dbReference type="Pfam" id="PF00501"/>
    </source>
</evidence>
<dbReference type="Proteomes" id="UP000325313">
    <property type="component" value="Unassembled WGS sequence"/>
</dbReference>
<dbReference type="InterPro" id="IPR045851">
    <property type="entry name" value="AMP-bd_C_sf"/>
</dbReference>
<dbReference type="Gene3D" id="3.40.50.12780">
    <property type="entry name" value="N-terminal domain of ligase-like"/>
    <property type="match status" value="1"/>
</dbReference>
<dbReference type="EMBL" id="VDEP01000045">
    <property type="protein sequence ID" value="KAA1134775.1"/>
    <property type="molecule type" value="Genomic_DNA"/>
</dbReference>
<evidence type="ECO:0000256" key="1">
    <source>
        <dbReference type="SAM" id="MobiDB-lite"/>
    </source>
</evidence>
<feature type="compositionally biased region" description="Polar residues" evidence="1">
    <location>
        <begin position="1"/>
        <end position="12"/>
    </location>
</feature>
<accession>A0A5B0SB67</accession>
<dbReference type="Pfam" id="PF00501">
    <property type="entry name" value="AMP-binding"/>
    <property type="match status" value="1"/>
</dbReference>
<dbReference type="GO" id="GO:0006631">
    <property type="term" value="P:fatty acid metabolic process"/>
    <property type="evidence" value="ECO:0007669"/>
    <property type="project" value="TreeGrafter"/>
</dbReference>
<dbReference type="PANTHER" id="PTHR43201">
    <property type="entry name" value="ACYL-COA SYNTHETASE"/>
    <property type="match status" value="1"/>
</dbReference>
<dbReference type="Gene3D" id="3.30.300.30">
    <property type="match status" value="1"/>
</dbReference>
<dbReference type="SUPFAM" id="SSF56801">
    <property type="entry name" value="Acetyl-CoA synthetase-like"/>
    <property type="match status" value="1"/>
</dbReference>
<dbReference type="InterPro" id="IPR000873">
    <property type="entry name" value="AMP-dep_synth/lig_dom"/>
</dbReference>
<feature type="region of interest" description="Disordered" evidence="1">
    <location>
        <begin position="1"/>
        <end position="21"/>
    </location>
</feature>
<name>A0A5B0SB67_PUCGR</name>
<dbReference type="InterPro" id="IPR042099">
    <property type="entry name" value="ANL_N_sf"/>
</dbReference>
<evidence type="ECO:0000313" key="3">
    <source>
        <dbReference type="EMBL" id="KAA1134775.1"/>
    </source>
</evidence>
<protein>
    <recommendedName>
        <fullName evidence="2">AMP-dependent synthetase/ligase domain-containing protein</fullName>
    </recommendedName>
</protein>
<dbReference type="GO" id="GO:0031956">
    <property type="term" value="F:medium-chain fatty acid-CoA ligase activity"/>
    <property type="evidence" value="ECO:0007669"/>
    <property type="project" value="TreeGrafter"/>
</dbReference>
<proteinExistence type="predicted"/>
<sequence length="173" mass="19199">MTETSPGTFQTRPTDERSKRTATVGTIYPHTQAKVVDLATREVVKRGQRGELLVSGYSVQKGYWNDPLETAKAMITDQEGRVWMQSGDIASIDEDGYLKIVGRAKEVIIRGGENLYPVVIENCIIKLDGVISVAVVGAKDEFYGEVSSISWFCSIKHFAQLILFPTILFFFSG</sequence>